<feature type="coiled-coil region" evidence="1">
    <location>
        <begin position="142"/>
        <end position="169"/>
    </location>
</feature>
<dbReference type="HOGENOM" id="CLU_047592_2_2_1"/>
<organism evidence="2 3">
    <name type="scientific">Amanita muscaria (strain Koide BX008)</name>
    <dbReference type="NCBI Taxonomy" id="946122"/>
    <lineage>
        <taxon>Eukaryota</taxon>
        <taxon>Fungi</taxon>
        <taxon>Dikarya</taxon>
        <taxon>Basidiomycota</taxon>
        <taxon>Agaricomycotina</taxon>
        <taxon>Agaricomycetes</taxon>
        <taxon>Agaricomycetidae</taxon>
        <taxon>Agaricales</taxon>
        <taxon>Pluteineae</taxon>
        <taxon>Amanitaceae</taxon>
        <taxon>Amanita</taxon>
    </lineage>
</organism>
<dbReference type="OrthoDB" id="2593747at2759"/>
<evidence type="ECO:0000313" key="3">
    <source>
        <dbReference type="Proteomes" id="UP000054549"/>
    </source>
</evidence>
<dbReference type="Proteomes" id="UP000054549">
    <property type="component" value="Unassembled WGS sequence"/>
</dbReference>
<proteinExistence type="predicted"/>
<evidence type="ECO:0000313" key="2">
    <source>
        <dbReference type="EMBL" id="KIL64530.1"/>
    </source>
</evidence>
<evidence type="ECO:0000256" key="1">
    <source>
        <dbReference type="SAM" id="Coils"/>
    </source>
</evidence>
<protein>
    <recommendedName>
        <fullName evidence="4">BTB domain-containing protein</fullName>
    </recommendedName>
</protein>
<dbReference type="AlphaFoldDB" id="A0A0C2SMU5"/>
<dbReference type="EMBL" id="KN818248">
    <property type="protein sequence ID" value="KIL64530.1"/>
    <property type="molecule type" value="Genomic_DNA"/>
</dbReference>
<accession>A0A0C2SMU5</accession>
<dbReference type="Gene3D" id="3.30.710.10">
    <property type="entry name" value="Potassium Channel Kv1.1, Chain A"/>
    <property type="match status" value="1"/>
</dbReference>
<dbReference type="STRING" id="946122.A0A0C2SMU5"/>
<name>A0A0C2SMU5_AMAMK</name>
<sequence>MFSIPQPEGIEPDGSSDEQPLILEGIEKQDFIQLLRILYTQVQRAPGHGFSLDQWKSVLKLSNLYGMIELKNLVVDYMTPLLGAESPSLQIHLAKVYDVPKWLQPAKTRLVERINPIDKNDVRLIGPTLALEVCALREKALRERALHEKTVLENALKDTTQREKVLQEKLSGDVLFPKSKKRKSRLSHFDDPLGTRFVHFD</sequence>
<keyword evidence="3" id="KW-1185">Reference proteome</keyword>
<reference evidence="2 3" key="1">
    <citation type="submission" date="2014-04" db="EMBL/GenBank/DDBJ databases">
        <title>Evolutionary Origins and Diversification of the Mycorrhizal Mutualists.</title>
        <authorList>
            <consortium name="DOE Joint Genome Institute"/>
            <consortium name="Mycorrhizal Genomics Consortium"/>
            <person name="Kohler A."/>
            <person name="Kuo A."/>
            <person name="Nagy L.G."/>
            <person name="Floudas D."/>
            <person name="Copeland A."/>
            <person name="Barry K.W."/>
            <person name="Cichocki N."/>
            <person name="Veneault-Fourrey C."/>
            <person name="LaButti K."/>
            <person name="Lindquist E.A."/>
            <person name="Lipzen A."/>
            <person name="Lundell T."/>
            <person name="Morin E."/>
            <person name="Murat C."/>
            <person name="Riley R."/>
            <person name="Ohm R."/>
            <person name="Sun H."/>
            <person name="Tunlid A."/>
            <person name="Henrissat B."/>
            <person name="Grigoriev I.V."/>
            <person name="Hibbett D.S."/>
            <person name="Martin F."/>
        </authorList>
    </citation>
    <scope>NUCLEOTIDE SEQUENCE [LARGE SCALE GENOMIC DNA]</scope>
    <source>
        <strain evidence="2 3">Koide BX008</strain>
    </source>
</reference>
<dbReference type="InParanoid" id="A0A0C2SMU5"/>
<dbReference type="InterPro" id="IPR011333">
    <property type="entry name" value="SKP1/BTB/POZ_sf"/>
</dbReference>
<evidence type="ECO:0008006" key="4">
    <source>
        <dbReference type="Google" id="ProtNLM"/>
    </source>
</evidence>
<gene>
    <name evidence="2" type="ORF">M378DRAFT_162971</name>
</gene>
<keyword evidence="1" id="KW-0175">Coiled coil</keyword>